<sequence length="103" mass="11653">MLMMPCPICEAKSLNEVNMTGEYFEMKMNEPYMHAPPNDAPMYEDVATDKMMHGEVVDAIDEEVTSEFTVTVDDLKNRHAALPPEGMKFYAGDDDDDDALTKR</sequence>
<organism evidence="1 2">
    <name type="scientific">Caryophanon latum</name>
    <dbReference type="NCBI Taxonomy" id="33977"/>
    <lineage>
        <taxon>Bacteria</taxon>
        <taxon>Bacillati</taxon>
        <taxon>Bacillota</taxon>
        <taxon>Bacilli</taxon>
        <taxon>Bacillales</taxon>
        <taxon>Caryophanaceae</taxon>
        <taxon>Caryophanon</taxon>
    </lineage>
</organism>
<evidence type="ECO:0000313" key="1">
    <source>
        <dbReference type="EMBL" id="OCS90776.1"/>
    </source>
</evidence>
<comment type="caution">
    <text evidence="1">The sequence shown here is derived from an EMBL/GenBank/DDBJ whole genome shotgun (WGS) entry which is preliminary data.</text>
</comment>
<evidence type="ECO:0000313" key="2">
    <source>
        <dbReference type="Proteomes" id="UP000093482"/>
    </source>
</evidence>
<dbReference type="Proteomes" id="UP000093482">
    <property type="component" value="Unassembled WGS sequence"/>
</dbReference>
<dbReference type="EMBL" id="MATO01000034">
    <property type="protein sequence ID" value="OCS90776.1"/>
    <property type="molecule type" value="Genomic_DNA"/>
</dbReference>
<protein>
    <submittedName>
        <fullName evidence="1">Uncharacterized protein</fullName>
    </submittedName>
</protein>
<accession>A0A1C0YUC4</accession>
<reference evidence="1 2" key="1">
    <citation type="submission" date="2016-07" db="EMBL/GenBank/DDBJ databases">
        <title>Caryophanon latum genome sequencing.</title>
        <authorList>
            <person name="Verma A."/>
            <person name="Pal Y."/>
            <person name="Krishnamurthi S."/>
        </authorList>
    </citation>
    <scope>NUCLEOTIDE SEQUENCE [LARGE SCALE GENOMIC DNA]</scope>
    <source>
        <strain evidence="1 2">DSM 14151</strain>
    </source>
</reference>
<dbReference type="AlphaFoldDB" id="A0A1C0YUC4"/>
<name>A0A1C0YUC4_9BACL</name>
<proteinExistence type="predicted"/>
<keyword evidence="2" id="KW-1185">Reference proteome</keyword>
<gene>
    <name evidence="1" type="ORF">A6K76_01625</name>
</gene>